<dbReference type="InterPro" id="IPR014756">
    <property type="entry name" value="Ig_E-set"/>
</dbReference>
<comment type="caution">
    <text evidence="2">The sequence shown here is derived from an EMBL/GenBank/DDBJ whole genome shotgun (WGS) entry which is preliminary data.</text>
</comment>
<organism evidence="2 3">
    <name type="scientific">Hymenobacter segetis</name>
    <dbReference type="NCBI Taxonomy" id="2025509"/>
    <lineage>
        <taxon>Bacteria</taxon>
        <taxon>Pseudomonadati</taxon>
        <taxon>Bacteroidota</taxon>
        <taxon>Cytophagia</taxon>
        <taxon>Cytophagales</taxon>
        <taxon>Hymenobacteraceae</taxon>
        <taxon>Hymenobacter</taxon>
    </lineage>
</organism>
<dbReference type="CDD" id="cd00102">
    <property type="entry name" value="IPT"/>
    <property type="match status" value="1"/>
</dbReference>
<dbReference type="InterPro" id="IPR052918">
    <property type="entry name" value="Motility_Chemotaxis_Reg"/>
</dbReference>
<evidence type="ECO:0000256" key="1">
    <source>
        <dbReference type="SAM" id="SignalP"/>
    </source>
</evidence>
<dbReference type="NCBIfam" id="NF012200">
    <property type="entry name" value="choice_anch_D"/>
    <property type="match status" value="1"/>
</dbReference>
<dbReference type="PANTHER" id="PTHR35580">
    <property type="entry name" value="CELL SURFACE GLYCOPROTEIN (S-LAYER PROTEIN)-LIKE PROTEIN"/>
    <property type="match status" value="1"/>
</dbReference>
<sequence>MKNRYHLPVSWLALFLLLVPGFAARAQAPAWQMAVVANTGSTVDATATNAAGDVFITGTFTDVLRLGNLTLTKAAPGTGDTDVFVAKWSATSQSFVWGQQGGSLGADAASDIAVQGTNVYISGVASGIVTMGNITLSGVGPMFVAKLTDAGTAASFVWVQQTNNSYPAALVASGSSVYVGGTFMGATVTFGATTLTNATGATNQGDAFVAKLTDAGATATWQWALGAGGNLNDNATGLALNGTSVYVVGNFASARLSMGATTLAQTGSHAAFVAKIADAGSSAAFAWARQPGGYADAQAVAANGSSLYMVGSYATRVSFGQQLLDAGSRVGLYVAKLVDAGPTGDFAWAEGGTATTAAMTAVAVSGANVYATGSFQVDVTFGATTLTEVTYNDIFVTKVVDAGANGQLAWAQRTGGAGNDEPAGLAVVGTTVYVGATVGPPINIDGHYVNGTNNLPGRRAACLATLADLPLRPTLASVAPRTGPVGSTLVLTGTNLGGATAITFAGAGSPAVRSGFVANAAGTQLSGVVVPAGATSGLLSVTTPEGTTAGVPFAVSTTPGIAPPWQLLSTATGEAEVNATVADAAGNVYVAGTFQGTVVMGGTTLVSAGNFDVFVAKWTPTGGFVWAQRAGGSTADKAEAVALQGSSVYVTGEFDSATAAFGSQTLTNSDGYGQTPDMFVAKLTDAGSTGSFVWALRAGSNALEWGDALAVSGSNVYVGGDFSGVAATFGSTAVVNVNDAGAISSYVAKITDAGASGSFTWAYQVGRGNNVAALAASGTSVYMTGLFINSVTIGASTILTNGSADMYVAKLTDAGSTGSFVWAQGAGGPLTDEGTALAVQGNAIYVGGNFRSTVAYFGTATVENANHAADIFVTKLTDAGASGSFVWTERAGGTGDDLLYGLAASGSSLYVAGTYGTAPAAFGPATLPTPTGLDGYVAKLADAGEGGTFLWAKAFGGTRTDVAYTVAANGTNVYAGGYSVPLSTFDGLTIPANVNGAYRPYLVALNDASAPVPVLTAISPASGGAGTVLTLTGTNLTGTSAVAFAGTGAAVVSSGLVVNAAGTQITGVVVPGGAATGTVTATAPGGTSNGLPFTLTGPPANDDPAGALPLVAGPDCTPVSGTSAAATASTTTGLSTPAPAHDVFYTFVATSPAVRVQLTSAATTLALELYRGPATALSLVTTTSPPAPAGTLLLASASLTVGQSYVVRVTAETGGTGQPFALCVTSLPTVITLAPTSGPVGTVVTLTGTGLNAANSVRFGGGSTVPAAAFLTATATSVRVAVPTGAVSGALAVATPAGTITTAQVFTVTAPQLAVAQGSTAYPSGGAAYSFASQVVGTSSAAVRFTLSNPGSGALTLAGVSITGDFALGGSAGSSIAAGGTTSVDITFTPLAVGTRTGSLIINSDAGTYVLSLTGTARLPLPVLTTLLPTNGSVGTQVNITGSGLAGATSVNFNGVAQATITNNGGYYLTVLVPAGVPLGAGPVTVTTPAGTSNALTFTVTPPPPSWQTAVGANQAFGSMSGARALATDASGNVYVSGILQGTVTLGSTTVTSPAGTGYVAKWSRATGTFVWVQALGVVNANVAAIALNGSSVYLTGVFSGTLTLGTTTLSSSTTNLYVAKLMDAGTSASFAWARQGTTTGGATASAVGVSGTSVYVAGAYDGAPLTLGSTTLPTPANSASDVFVAKLTDAGSSASFVWAKKAGGTGEDVATSLAVSGANVYVAGPFASTAAAFGTTVLAGGFATYFVAKLTDAGSTGDFIWARQTQGGASNQTPCVAVSGANVYLAGSFRGTIRFDALSLTAAGGTDIFVAKLADAGTTSSFGWAQRAGGDADEYGTALAANSTGVYVAGANGSRLSEFGPYTLQIINNSYDTDVFVTRITDQGSTARFEWVQSARSDGTDNAYALALNGSTVYVAGEVQAGARFSAFTLTGPLGNGLAFLASLNDPVPTATAATTSLRATDDLVVYPNPAHHTATARLPLVAGAAEARLSVLDALGRTLRTQVVPLPAPGQRAELNLVGLPTGVYVVQLVAGGRTATRRLVVE</sequence>
<feature type="signal peptide" evidence="1">
    <location>
        <begin position="1"/>
        <end position="26"/>
    </location>
</feature>
<keyword evidence="3" id="KW-1185">Reference proteome</keyword>
<accession>A0ABU9M123</accession>
<proteinExistence type="predicted"/>
<dbReference type="Proteomes" id="UP001479606">
    <property type="component" value="Unassembled WGS sequence"/>
</dbReference>
<protein>
    <submittedName>
        <fullName evidence="2">Choice-of-anchor D domain-containing protein</fullName>
    </submittedName>
</protein>
<dbReference type="RefSeq" id="WP_342300008.1">
    <property type="nucleotide sequence ID" value="NZ_JBCEVZ010000050.1"/>
</dbReference>
<dbReference type="SUPFAM" id="SSF81296">
    <property type="entry name" value="E set domains"/>
    <property type="match status" value="3"/>
</dbReference>
<reference evidence="2 3" key="1">
    <citation type="journal article" date="2018" name="Arch. Microbiol.">
        <title>Hymenobacter segetis sp. nov., isolated from soil.</title>
        <authorList>
            <person name="Ten L.N."/>
            <person name="Lim S.J."/>
            <person name="Kim B.O."/>
            <person name="Kang I.K."/>
            <person name="Jung H.Y."/>
        </authorList>
    </citation>
    <scope>NUCLEOTIDE SEQUENCE [LARGE SCALE GENOMIC DNA]</scope>
    <source>
        <strain evidence="2 3">S7-3-11</strain>
    </source>
</reference>
<dbReference type="PANTHER" id="PTHR35580:SF1">
    <property type="entry name" value="PHYTASE-LIKE DOMAIN-CONTAINING PROTEIN"/>
    <property type="match status" value="1"/>
</dbReference>
<evidence type="ECO:0000313" key="2">
    <source>
        <dbReference type="EMBL" id="MEL5995888.1"/>
    </source>
</evidence>
<dbReference type="EMBL" id="JBCEVZ010000050">
    <property type="protein sequence ID" value="MEL5995888.1"/>
    <property type="molecule type" value="Genomic_DNA"/>
</dbReference>
<dbReference type="NCBIfam" id="TIGR04183">
    <property type="entry name" value="Por_Secre_tail"/>
    <property type="match status" value="1"/>
</dbReference>
<dbReference type="SUPFAM" id="SSF75011">
    <property type="entry name" value="3-carboxy-cis,cis-mucoante lactonizing enzyme"/>
    <property type="match status" value="1"/>
</dbReference>
<gene>
    <name evidence="2" type="ORF">AAFH49_16865</name>
</gene>
<name>A0ABU9M123_9BACT</name>
<dbReference type="InterPro" id="IPR013783">
    <property type="entry name" value="Ig-like_fold"/>
</dbReference>
<evidence type="ECO:0000313" key="3">
    <source>
        <dbReference type="Proteomes" id="UP001479606"/>
    </source>
</evidence>
<keyword evidence="1" id="KW-0732">Signal</keyword>
<dbReference type="InterPro" id="IPR026444">
    <property type="entry name" value="Secre_tail"/>
</dbReference>
<feature type="chain" id="PRO_5045845775" evidence="1">
    <location>
        <begin position="27"/>
        <end position="2045"/>
    </location>
</feature>
<dbReference type="Gene3D" id="2.60.40.10">
    <property type="entry name" value="Immunoglobulins"/>
    <property type="match status" value="5"/>
</dbReference>